<dbReference type="PANTHER" id="PTHR47634:SF5">
    <property type="entry name" value="OS09G0552300 PROTEIN"/>
    <property type="match status" value="1"/>
</dbReference>
<evidence type="ECO:0000256" key="6">
    <source>
        <dbReference type="ARBA" id="ARBA00022840"/>
    </source>
</evidence>
<dbReference type="SUPFAM" id="SSF56112">
    <property type="entry name" value="Protein kinase-like (PK-like)"/>
    <property type="match status" value="1"/>
</dbReference>
<dbReference type="GO" id="GO:0000245">
    <property type="term" value="P:spliceosomal complex assembly"/>
    <property type="evidence" value="ECO:0007669"/>
    <property type="project" value="TreeGrafter"/>
</dbReference>
<evidence type="ECO:0000259" key="9">
    <source>
        <dbReference type="SMART" id="SM00220"/>
    </source>
</evidence>
<evidence type="ECO:0000256" key="1">
    <source>
        <dbReference type="ARBA" id="ARBA00012513"/>
    </source>
</evidence>
<keyword evidence="6" id="KW-0067">ATP-binding</keyword>
<dbReference type="PANTHER" id="PTHR47634">
    <property type="entry name" value="PROTEIN KINASE DOMAIN-CONTAINING PROTEIN-RELATED"/>
    <property type="match status" value="1"/>
</dbReference>
<dbReference type="SMART" id="SM00220">
    <property type="entry name" value="S_TKc"/>
    <property type="match status" value="1"/>
</dbReference>
<comment type="caution">
    <text evidence="10">The sequence shown here is derived from an EMBL/GenBank/DDBJ whole genome shotgun (WGS) entry which is preliminary data.</text>
</comment>
<dbReference type="Proteomes" id="UP000585474">
    <property type="component" value="Unassembled WGS sequence"/>
</dbReference>
<dbReference type="InterPro" id="IPR000719">
    <property type="entry name" value="Prot_kinase_dom"/>
</dbReference>
<keyword evidence="5 10" id="KW-0418">Kinase</keyword>
<proteinExistence type="predicted"/>
<comment type="catalytic activity">
    <reaction evidence="7">
        <text>L-threonyl-[protein] + ATP = O-phospho-L-threonyl-[protein] + ADP + H(+)</text>
        <dbReference type="Rhea" id="RHEA:46608"/>
        <dbReference type="Rhea" id="RHEA-COMP:11060"/>
        <dbReference type="Rhea" id="RHEA-COMP:11605"/>
        <dbReference type="ChEBI" id="CHEBI:15378"/>
        <dbReference type="ChEBI" id="CHEBI:30013"/>
        <dbReference type="ChEBI" id="CHEBI:30616"/>
        <dbReference type="ChEBI" id="CHEBI:61977"/>
        <dbReference type="ChEBI" id="CHEBI:456216"/>
        <dbReference type="EC" id="2.7.11.1"/>
    </reaction>
</comment>
<accession>A0A7J0DIB6</accession>
<reference evidence="11" key="1">
    <citation type="submission" date="2019-07" db="EMBL/GenBank/DDBJ databases">
        <title>De Novo Assembly of kiwifruit Actinidia rufa.</title>
        <authorList>
            <person name="Sugita-Konishi S."/>
            <person name="Sato K."/>
            <person name="Mori E."/>
            <person name="Abe Y."/>
            <person name="Kisaki G."/>
            <person name="Hamano K."/>
            <person name="Suezawa K."/>
            <person name="Otani M."/>
            <person name="Fukuda T."/>
            <person name="Manabe T."/>
            <person name="Gomi K."/>
            <person name="Tabuchi M."/>
            <person name="Akimitsu K."/>
            <person name="Kataoka I."/>
        </authorList>
    </citation>
    <scope>NUCLEOTIDE SEQUENCE [LARGE SCALE GENOMIC DNA]</scope>
    <source>
        <strain evidence="11">cv. Fuchu</strain>
    </source>
</reference>
<keyword evidence="2" id="KW-0723">Serine/threonine-protein kinase</keyword>
<evidence type="ECO:0000256" key="3">
    <source>
        <dbReference type="ARBA" id="ARBA00022679"/>
    </source>
</evidence>
<feature type="domain" description="Protein kinase" evidence="9">
    <location>
        <begin position="13"/>
        <end position="272"/>
    </location>
</feature>
<evidence type="ECO:0000313" key="11">
    <source>
        <dbReference type="Proteomes" id="UP000585474"/>
    </source>
</evidence>
<evidence type="ECO:0000256" key="4">
    <source>
        <dbReference type="ARBA" id="ARBA00022741"/>
    </source>
</evidence>
<gene>
    <name evidence="10" type="ORF">Acr_00g0042490</name>
</gene>
<organism evidence="10 11">
    <name type="scientific">Actinidia rufa</name>
    <dbReference type="NCBI Taxonomy" id="165716"/>
    <lineage>
        <taxon>Eukaryota</taxon>
        <taxon>Viridiplantae</taxon>
        <taxon>Streptophyta</taxon>
        <taxon>Embryophyta</taxon>
        <taxon>Tracheophyta</taxon>
        <taxon>Spermatophyta</taxon>
        <taxon>Magnoliopsida</taxon>
        <taxon>eudicotyledons</taxon>
        <taxon>Gunneridae</taxon>
        <taxon>Pentapetalae</taxon>
        <taxon>asterids</taxon>
        <taxon>Ericales</taxon>
        <taxon>Actinidiaceae</taxon>
        <taxon>Actinidia</taxon>
    </lineage>
</organism>
<comment type="catalytic activity">
    <reaction evidence="8">
        <text>L-seryl-[protein] + ATP = O-phospho-L-seryl-[protein] + ADP + H(+)</text>
        <dbReference type="Rhea" id="RHEA:17989"/>
        <dbReference type="Rhea" id="RHEA-COMP:9863"/>
        <dbReference type="Rhea" id="RHEA-COMP:11604"/>
        <dbReference type="ChEBI" id="CHEBI:15378"/>
        <dbReference type="ChEBI" id="CHEBI:29999"/>
        <dbReference type="ChEBI" id="CHEBI:30616"/>
        <dbReference type="ChEBI" id="CHEBI:83421"/>
        <dbReference type="ChEBI" id="CHEBI:456216"/>
        <dbReference type="EC" id="2.7.11.1"/>
    </reaction>
</comment>
<name>A0A7J0DIB6_9ERIC</name>
<evidence type="ECO:0000256" key="8">
    <source>
        <dbReference type="ARBA" id="ARBA00048679"/>
    </source>
</evidence>
<dbReference type="EMBL" id="BJWL01000238">
    <property type="protein sequence ID" value="GFS35846.1"/>
    <property type="molecule type" value="Genomic_DNA"/>
</dbReference>
<evidence type="ECO:0000313" key="10">
    <source>
        <dbReference type="EMBL" id="GFS35846.1"/>
    </source>
</evidence>
<evidence type="ECO:0000256" key="2">
    <source>
        <dbReference type="ARBA" id="ARBA00022527"/>
    </source>
</evidence>
<evidence type="ECO:0000256" key="7">
    <source>
        <dbReference type="ARBA" id="ARBA00047899"/>
    </source>
</evidence>
<dbReference type="GO" id="GO:0050684">
    <property type="term" value="P:regulation of mRNA processing"/>
    <property type="evidence" value="ECO:0007669"/>
    <property type="project" value="TreeGrafter"/>
</dbReference>
<dbReference type="OrthoDB" id="2649at2759"/>
<protein>
    <recommendedName>
        <fullName evidence="1">non-specific serine/threonine protein kinase</fullName>
        <ecNumber evidence="1">2.7.11.1</ecNumber>
    </recommendedName>
</protein>
<dbReference type="EC" id="2.7.11.1" evidence="1"/>
<keyword evidence="11" id="KW-1185">Reference proteome</keyword>
<keyword evidence="3" id="KW-0808">Transferase</keyword>
<dbReference type="Gene3D" id="1.10.510.10">
    <property type="entry name" value="Transferase(Phosphotransferase) domain 1"/>
    <property type="match status" value="2"/>
</dbReference>
<dbReference type="GO" id="GO:0005524">
    <property type="term" value="F:ATP binding"/>
    <property type="evidence" value="ECO:0007669"/>
    <property type="project" value="UniProtKB-KW"/>
</dbReference>
<evidence type="ECO:0000256" key="5">
    <source>
        <dbReference type="ARBA" id="ARBA00022777"/>
    </source>
</evidence>
<dbReference type="AlphaFoldDB" id="A0A7J0DIB6"/>
<keyword evidence="4" id="KW-0547">Nucleotide-binding</keyword>
<dbReference type="InterPro" id="IPR051334">
    <property type="entry name" value="SRPK"/>
</dbReference>
<sequence length="304" mass="34376">MSCLSSSGSEEEDENIDSYRKGGYHAVRVGDSFAGGRYIAQRKLGGASSPPSGSLTIADPPHMLLLKSRKVHHNLLKLLFMKSKFFLQLLMVTPQIASMCEEDMQMHFDWVGLSAQRTWAKRAVARISGRQDSIGGVGRSSKVERCLDGIDMRCKVVDFGNACWKNKSFAVEIQTRQYRSPEDHLALMMELLGKVPRKMAISGASSKDYFDRHGDLKNIRRLKYCSLDRLLVNKYKFSDIEARELAEFLCPLLDFAPEKRPTALQCLQHPWLNIMDMTQKEVKSEPNLQKVDVGMSKLQIKVGK</sequence>
<dbReference type="GO" id="GO:0004674">
    <property type="term" value="F:protein serine/threonine kinase activity"/>
    <property type="evidence" value="ECO:0007669"/>
    <property type="project" value="UniProtKB-KW"/>
</dbReference>
<dbReference type="InterPro" id="IPR011009">
    <property type="entry name" value="Kinase-like_dom_sf"/>
</dbReference>